<organism evidence="5 6">
    <name type="scientific">Cytospora leucostoma</name>
    <dbReference type="NCBI Taxonomy" id="1230097"/>
    <lineage>
        <taxon>Eukaryota</taxon>
        <taxon>Fungi</taxon>
        <taxon>Dikarya</taxon>
        <taxon>Ascomycota</taxon>
        <taxon>Pezizomycotina</taxon>
        <taxon>Sordariomycetes</taxon>
        <taxon>Sordariomycetidae</taxon>
        <taxon>Diaporthales</taxon>
        <taxon>Cytosporaceae</taxon>
        <taxon>Cytospora</taxon>
    </lineage>
</organism>
<dbReference type="InParanoid" id="A0A423X5G7"/>
<feature type="region of interest" description="Disordered" evidence="3">
    <location>
        <begin position="554"/>
        <end position="578"/>
    </location>
</feature>
<dbReference type="GO" id="GO:0003677">
    <property type="term" value="F:DNA binding"/>
    <property type="evidence" value="ECO:0007669"/>
    <property type="project" value="InterPro"/>
</dbReference>
<evidence type="ECO:0000256" key="3">
    <source>
        <dbReference type="SAM" id="MobiDB-lite"/>
    </source>
</evidence>
<dbReference type="PANTHER" id="PTHR31001">
    <property type="entry name" value="UNCHARACTERIZED TRANSCRIPTIONAL REGULATORY PROTEIN"/>
    <property type="match status" value="1"/>
</dbReference>
<evidence type="ECO:0000259" key="4">
    <source>
        <dbReference type="Pfam" id="PF04082"/>
    </source>
</evidence>
<dbReference type="EMBL" id="LKEB01000027">
    <property type="protein sequence ID" value="ROW10882.1"/>
    <property type="molecule type" value="Genomic_DNA"/>
</dbReference>
<comment type="subcellular location">
    <subcellularLocation>
        <location evidence="1">Nucleus</location>
    </subcellularLocation>
</comment>
<name>A0A423X5G7_9PEZI</name>
<reference evidence="5 6" key="1">
    <citation type="submission" date="2015-09" db="EMBL/GenBank/DDBJ databases">
        <title>Host preference determinants of Valsa canker pathogens revealed by comparative genomics.</title>
        <authorList>
            <person name="Yin Z."/>
            <person name="Huang L."/>
        </authorList>
    </citation>
    <scope>NUCLEOTIDE SEQUENCE [LARGE SCALE GENOMIC DNA]</scope>
    <source>
        <strain evidence="5 6">SXYLt</strain>
    </source>
</reference>
<dbReference type="GO" id="GO:0006351">
    <property type="term" value="P:DNA-templated transcription"/>
    <property type="evidence" value="ECO:0007669"/>
    <property type="project" value="InterPro"/>
</dbReference>
<dbReference type="OrthoDB" id="5344325at2759"/>
<comment type="caution">
    <text evidence="5">The sequence shown here is derived from an EMBL/GenBank/DDBJ whole genome shotgun (WGS) entry which is preliminary data.</text>
</comment>
<gene>
    <name evidence="5" type="ORF">VPNG_05314</name>
</gene>
<evidence type="ECO:0000313" key="5">
    <source>
        <dbReference type="EMBL" id="ROW10882.1"/>
    </source>
</evidence>
<dbReference type="GO" id="GO:0005634">
    <property type="term" value="C:nucleus"/>
    <property type="evidence" value="ECO:0007669"/>
    <property type="project" value="UniProtKB-SubCell"/>
</dbReference>
<dbReference type="AlphaFoldDB" id="A0A423X5G7"/>
<dbReference type="Pfam" id="PF04082">
    <property type="entry name" value="Fungal_trans"/>
    <property type="match status" value="1"/>
</dbReference>
<evidence type="ECO:0000313" key="6">
    <source>
        <dbReference type="Proteomes" id="UP000285146"/>
    </source>
</evidence>
<feature type="domain" description="Xylanolytic transcriptional activator regulatory" evidence="4">
    <location>
        <begin position="115"/>
        <end position="200"/>
    </location>
</feature>
<proteinExistence type="predicted"/>
<keyword evidence="6" id="KW-1185">Reference proteome</keyword>
<dbReference type="STRING" id="1230097.A0A423X5G7"/>
<protein>
    <recommendedName>
        <fullName evidence="4">Xylanolytic transcriptional activator regulatory domain-containing protein</fullName>
    </recommendedName>
</protein>
<keyword evidence="2" id="KW-0539">Nucleus</keyword>
<dbReference type="PANTHER" id="PTHR31001:SF87">
    <property type="entry name" value="COL-21"/>
    <property type="match status" value="1"/>
</dbReference>
<dbReference type="CDD" id="cd12148">
    <property type="entry name" value="fungal_TF_MHR"/>
    <property type="match status" value="1"/>
</dbReference>
<dbReference type="InterPro" id="IPR050613">
    <property type="entry name" value="Sec_Metabolite_Reg"/>
</dbReference>
<sequence length="608" mass="67141">MALVRKLVPEEDSPDAEDIHLPVELEAEVRKRLDVMLGRPIIDFLVRYFVATVNWITSVAEVEFAILVLRICYYASSYYTFDSVMGVPLADIRKSCEEVISTLGPICMRLDSRGSLVRVQHIAFAGLACISVGRMNAFWEHISCATRVAQQIVLHMDTSSWPNEMNEIEKEMRRRTFCNLYIWDSCLSKRLHRIPFLPDDGLSADIMPQMRLLPGIDIGADAPDDFTERILRARLARFWRHHSPPPRGSGSGSEPNYDAVAAEERYETFCRTFLPTVPPAFALYRPDKQWDERLPNLPMQRHMLHMAIFEFLCWNFGPSLLQQPEHIGRLPEYKRVLLAHGKRALAAAALGLLESVSALHALMGGSHTRFSGIIMSNFEGAVPLLCLCVDLSFPEGGRGPEREVNMMRAAGGQAQSSQPLPVGTERQMTDLLRAKLDTVTRSECMRAARSALETLQTLAGVSEMAEVGARTLARLSGKVDGVRSSPPAEWPAQHVHGAVEPSNVGVGGVHGDDGSGDVAMQRQQGTNQAVRQWAFNPYMGSFAGALEGCSPSHANFTSSNDNDTGMTAGGEEDGGAAAPNWEDVLRGITDSFGFEEFTNTHNELSLDL</sequence>
<accession>A0A423X5G7</accession>
<dbReference type="Proteomes" id="UP000285146">
    <property type="component" value="Unassembled WGS sequence"/>
</dbReference>
<dbReference type="GO" id="GO:0008270">
    <property type="term" value="F:zinc ion binding"/>
    <property type="evidence" value="ECO:0007669"/>
    <property type="project" value="InterPro"/>
</dbReference>
<dbReference type="InterPro" id="IPR007219">
    <property type="entry name" value="XnlR_reg_dom"/>
</dbReference>
<evidence type="ECO:0000256" key="2">
    <source>
        <dbReference type="ARBA" id="ARBA00023242"/>
    </source>
</evidence>
<evidence type="ECO:0000256" key="1">
    <source>
        <dbReference type="ARBA" id="ARBA00004123"/>
    </source>
</evidence>